<dbReference type="InterPro" id="IPR020864">
    <property type="entry name" value="MACPF"/>
</dbReference>
<keyword evidence="1" id="KW-0472">Membrane</keyword>
<dbReference type="CDD" id="cd22579">
    <property type="entry name" value="MPEG1_P2"/>
    <property type="match status" value="1"/>
</dbReference>
<sequence length="719" mass="79418">MMKVKLLFSVFLTITFLIEGYALSTARNCLGTSLTNYEYANLPGIGWDNLLNENRGKIIQYKYSQCKTTDDGLYLIPDNVFVLQVKSSNVDIFSEIIDNWKNYTSATSKSINVGGNVGIPFIFDIHGSYSSEYQEVKTNQISDNSMTVRVGARYEKYVSKLQSEMDLDDAFRDRVLTIADHLLSGQKHTARYESQLLVRDFGTHVVTSVNAGALVYKIEQLNRTAVQNSDISKSNIAKSAGFSFFGSGIEYNHASSTSDTMVTKYLTLRTHSSVRTHGGPLFKPVNFSINEWVDGIGSNLAAIDRSGDPLNFVINSDNFAQFPISILEQTASMVEESIATYYKFNTIKGCTNVNSPNFNYIANVDDGSCHDAGVNLTFGGVYQTCSYKGDLSENLCDALTTINPKTGSDTCPEGYDSVPLFSGNTSKTEMTQECSNYFIFWKKCQNIPHYGSASFQSYWCAAVKNNVPENSGYLFGGFFTTVFPNPLANAHGCPSVFTPLNIASDLTICVSDDYQNGERYSAPFGGLFSCQEGNPLANKYYTTGSPPKTCPSGYSEHLAIVDEGCEVNYCMKTKSSVLSSQIKSPPFLRQRLERNDNSSYIISNEGTSWTSIYLVPADFTGFVEDVKGWITNDGKDLNIIELLKAKNGATESKQTQFSESPKERLNGIGTTKDRKGIRKMSLFEIAIVAVVSVILTLVCIIVAIGVLLKITRKRNQKVE</sequence>
<evidence type="ECO:0000313" key="4">
    <source>
        <dbReference type="EMBL" id="CAC5379082.1"/>
    </source>
</evidence>
<accession>A0A6J8B585</accession>
<dbReference type="SMART" id="SM00457">
    <property type="entry name" value="MACPF"/>
    <property type="match status" value="1"/>
</dbReference>
<dbReference type="AlphaFoldDB" id="A0A6J8B585"/>
<dbReference type="OrthoDB" id="5950457at2759"/>
<keyword evidence="2" id="KW-0732">Signal</keyword>
<dbReference type="Proteomes" id="UP000507470">
    <property type="component" value="Unassembled WGS sequence"/>
</dbReference>
<dbReference type="EMBL" id="CACVKT020002619">
    <property type="protein sequence ID" value="CAC5379082.1"/>
    <property type="molecule type" value="Genomic_DNA"/>
</dbReference>
<organism evidence="4 5">
    <name type="scientific">Mytilus coruscus</name>
    <name type="common">Sea mussel</name>
    <dbReference type="NCBI Taxonomy" id="42192"/>
    <lineage>
        <taxon>Eukaryota</taxon>
        <taxon>Metazoa</taxon>
        <taxon>Spiralia</taxon>
        <taxon>Lophotrochozoa</taxon>
        <taxon>Mollusca</taxon>
        <taxon>Bivalvia</taxon>
        <taxon>Autobranchia</taxon>
        <taxon>Pteriomorphia</taxon>
        <taxon>Mytilida</taxon>
        <taxon>Mytiloidea</taxon>
        <taxon>Mytilidae</taxon>
        <taxon>Mytilinae</taxon>
        <taxon>Mytilus</taxon>
    </lineage>
</organism>
<dbReference type="GO" id="GO:0045087">
    <property type="term" value="P:innate immune response"/>
    <property type="evidence" value="ECO:0007669"/>
    <property type="project" value="UniProtKB-KW"/>
</dbReference>
<feature type="chain" id="PRO_5027005933" description="MACPF domain-containing protein" evidence="2">
    <location>
        <begin position="23"/>
        <end position="719"/>
    </location>
</feature>
<feature type="domain" description="MACPF" evidence="3">
    <location>
        <begin position="1"/>
        <end position="345"/>
    </location>
</feature>
<dbReference type="PANTHER" id="PTHR31463:SF1">
    <property type="entry name" value="MACROPHAGE-EXPRESSED GENE 1 PROTEIN"/>
    <property type="match status" value="1"/>
</dbReference>
<feature type="signal peptide" evidence="2">
    <location>
        <begin position="1"/>
        <end position="22"/>
    </location>
</feature>
<evidence type="ECO:0000313" key="5">
    <source>
        <dbReference type="Proteomes" id="UP000507470"/>
    </source>
</evidence>
<feature type="transmembrane region" description="Helical" evidence="1">
    <location>
        <begin position="685"/>
        <end position="708"/>
    </location>
</feature>
<dbReference type="GO" id="GO:0002250">
    <property type="term" value="P:adaptive immune response"/>
    <property type="evidence" value="ECO:0007669"/>
    <property type="project" value="UniProtKB-KW"/>
</dbReference>
<keyword evidence="1" id="KW-1133">Transmembrane helix</keyword>
<evidence type="ECO:0000256" key="2">
    <source>
        <dbReference type="SAM" id="SignalP"/>
    </source>
</evidence>
<keyword evidence="5" id="KW-1185">Reference proteome</keyword>
<dbReference type="GO" id="GO:0030670">
    <property type="term" value="C:phagocytic vesicle membrane"/>
    <property type="evidence" value="ECO:0007669"/>
    <property type="project" value="UniProtKB-SubCell"/>
</dbReference>
<dbReference type="Pfam" id="PF01823">
    <property type="entry name" value="MACPF"/>
    <property type="match status" value="1"/>
</dbReference>
<dbReference type="PANTHER" id="PTHR31463">
    <property type="entry name" value="MACROPHAGE-EXPRESSED GENE 1 PROTEIN"/>
    <property type="match status" value="1"/>
</dbReference>
<protein>
    <recommendedName>
        <fullName evidence="3">MACPF domain-containing protein</fullName>
    </recommendedName>
</protein>
<reference evidence="4 5" key="1">
    <citation type="submission" date="2020-06" db="EMBL/GenBank/DDBJ databases">
        <authorList>
            <person name="Li R."/>
            <person name="Bekaert M."/>
        </authorList>
    </citation>
    <scope>NUCLEOTIDE SEQUENCE [LARGE SCALE GENOMIC DNA]</scope>
    <source>
        <strain evidence="5">wild</strain>
    </source>
</reference>
<proteinExistence type="predicted"/>
<evidence type="ECO:0000259" key="3">
    <source>
        <dbReference type="PROSITE" id="PS51412"/>
    </source>
</evidence>
<gene>
    <name evidence="4" type="ORF">MCOR_15180</name>
</gene>
<dbReference type="InterPro" id="IPR039707">
    <property type="entry name" value="MPEG1"/>
</dbReference>
<keyword evidence="1" id="KW-0812">Transmembrane</keyword>
<name>A0A6J8B585_MYTCO</name>
<dbReference type="PROSITE" id="PS51412">
    <property type="entry name" value="MACPF_2"/>
    <property type="match status" value="1"/>
</dbReference>
<evidence type="ECO:0000256" key="1">
    <source>
        <dbReference type="SAM" id="Phobius"/>
    </source>
</evidence>